<dbReference type="CDD" id="cd01392">
    <property type="entry name" value="HTH_LacI"/>
    <property type="match status" value="1"/>
</dbReference>
<protein>
    <submittedName>
        <fullName evidence="6">LacI family DNA-binding transcriptional regulator</fullName>
    </submittedName>
</protein>
<evidence type="ECO:0000313" key="6">
    <source>
        <dbReference type="EMBL" id="MEQ4486569.1"/>
    </source>
</evidence>
<dbReference type="RefSeq" id="WP_232189647.1">
    <property type="nucleotide sequence ID" value="NZ_JAIOAP010000021.1"/>
</dbReference>
<organism evidence="6 7">
    <name type="scientific">Cohnella silvisoli</name>
    <dbReference type="NCBI Taxonomy" id="2873699"/>
    <lineage>
        <taxon>Bacteria</taxon>
        <taxon>Bacillati</taxon>
        <taxon>Bacillota</taxon>
        <taxon>Bacilli</taxon>
        <taxon>Bacillales</taxon>
        <taxon>Paenibacillaceae</taxon>
        <taxon>Cohnella</taxon>
    </lineage>
</organism>
<dbReference type="Pfam" id="PF00356">
    <property type="entry name" value="LacI"/>
    <property type="match status" value="1"/>
</dbReference>
<keyword evidence="1" id="KW-0805">Transcription regulation</keyword>
<feature type="domain" description="HTH lacI-type" evidence="5">
    <location>
        <begin position="31"/>
        <end position="85"/>
    </location>
</feature>
<name>A0ABV1L2K6_9BACL</name>
<evidence type="ECO:0000256" key="3">
    <source>
        <dbReference type="ARBA" id="ARBA00023163"/>
    </source>
</evidence>
<comment type="caution">
    <text evidence="6">The sequence shown here is derived from an EMBL/GenBank/DDBJ whole genome shotgun (WGS) entry which is preliminary data.</text>
</comment>
<proteinExistence type="predicted"/>
<feature type="compositionally biased region" description="Basic and acidic residues" evidence="4">
    <location>
        <begin position="353"/>
        <end position="365"/>
    </location>
</feature>
<dbReference type="InterPro" id="IPR000843">
    <property type="entry name" value="HTH_LacI"/>
</dbReference>
<evidence type="ECO:0000259" key="5">
    <source>
        <dbReference type="PROSITE" id="PS50932"/>
    </source>
</evidence>
<keyword evidence="2 6" id="KW-0238">DNA-binding</keyword>
<dbReference type="InterPro" id="IPR046335">
    <property type="entry name" value="LacI/GalR-like_sensor"/>
</dbReference>
<keyword evidence="7" id="KW-1185">Reference proteome</keyword>
<dbReference type="Gene3D" id="3.40.50.2300">
    <property type="match status" value="2"/>
</dbReference>
<reference evidence="6 7" key="1">
    <citation type="journal article" date="2023" name="Genome Announc.">
        <title>Pan-Genome Analyses of the Genus Cohnella and Proposal of the Novel Species Cohnella silvisoli sp. nov., Isolated from Forest Soil.</title>
        <authorList>
            <person name="Wang C."/>
            <person name="Mao L."/>
            <person name="Bao G."/>
            <person name="Zhu H."/>
        </authorList>
    </citation>
    <scope>NUCLEOTIDE SEQUENCE [LARGE SCALE GENOMIC DNA]</scope>
    <source>
        <strain evidence="6 7">NL03-T5-1</strain>
    </source>
</reference>
<dbReference type="GO" id="GO:0003677">
    <property type="term" value="F:DNA binding"/>
    <property type="evidence" value="ECO:0007669"/>
    <property type="project" value="UniProtKB-KW"/>
</dbReference>
<evidence type="ECO:0000256" key="1">
    <source>
        <dbReference type="ARBA" id="ARBA00023015"/>
    </source>
</evidence>
<evidence type="ECO:0000313" key="7">
    <source>
        <dbReference type="Proteomes" id="UP001493487"/>
    </source>
</evidence>
<dbReference type="Proteomes" id="UP001493487">
    <property type="component" value="Unassembled WGS sequence"/>
</dbReference>
<dbReference type="PROSITE" id="PS50932">
    <property type="entry name" value="HTH_LACI_2"/>
    <property type="match status" value="1"/>
</dbReference>
<dbReference type="InterPro" id="IPR028082">
    <property type="entry name" value="Peripla_BP_I"/>
</dbReference>
<sequence>MIGTGSTFKSAQPADATTVQDVGIKPGVQDVGIKAVAKALNLSVSTVSRALNGVYGVNAATRKLVEETAKSMGYVPHLGAKQLVGKSSNLIGVFIPQFEFEASDGFVGMFSPLQNALQSYGKDALFFSIPFSNYQNQRLTECITSRSLEGCIIFPPFSEAHPIIQEVLRLQVPCVNFEDVIGPRCSSVISDDREGGRLAGRRLLEGGHRIIGYMNGPPGIRICKERYAGFCEALSEFGIEHDSSLVVIGDFSGASGAKSAIELRHRHPEMTALFCANDLMAMGAIMEFARAGILVPEEVSIVGYDGDTFSAYTSPPLTTISHARDEISSRAVQMLMEIIKGNSGTKHSVPPQLKERQSVARWRTE</sequence>
<keyword evidence="3" id="KW-0804">Transcription</keyword>
<evidence type="ECO:0000256" key="4">
    <source>
        <dbReference type="SAM" id="MobiDB-lite"/>
    </source>
</evidence>
<dbReference type="PANTHER" id="PTHR30146:SF153">
    <property type="entry name" value="LACTOSE OPERON REPRESSOR"/>
    <property type="match status" value="1"/>
</dbReference>
<dbReference type="SMART" id="SM00354">
    <property type="entry name" value="HTH_LACI"/>
    <property type="match status" value="1"/>
</dbReference>
<feature type="region of interest" description="Disordered" evidence="4">
    <location>
        <begin position="342"/>
        <end position="365"/>
    </location>
</feature>
<dbReference type="PANTHER" id="PTHR30146">
    <property type="entry name" value="LACI-RELATED TRANSCRIPTIONAL REPRESSOR"/>
    <property type="match status" value="1"/>
</dbReference>
<gene>
    <name evidence="6" type="ORF">QJS35_29765</name>
</gene>
<dbReference type="InterPro" id="IPR010982">
    <property type="entry name" value="Lambda_DNA-bd_dom_sf"/>
</dbReference>
<dbReference type="CDD" id="cd06267">
    <property type="entry name" value="PBP1_LacI_sugar_binding-like"/>
    <property type="match status" value="1"/>
</dbReference>
<dbReference type="EMBL" id="JASKHM010000023">
    <property type="protein sequence ID" value="MEQ4486569.1"/>
    <property type="molecule type" value="Genomic_DNA"/>
</dbReference>
<dbReference type="SUPFAM" id="SSF53822">
    <property type="entry name" value="Periplasmic binding protein-like I"/>
    <property type="match status" value="1"/>
</dbReference>
<accession>A0ABV1L2K6</accession>
<dbReference type="Pfam" id="PF13377">
    <property type="entry name" value="Peripla_BP_3"/>
    <property type="match status" value="1"/>
</dbReference>
<dbReference type="SUPFAM" id="SSF47413">
    <property type="entry name" value="lambda repressor-like DNA-binding domains"/>
    <property type="match status" value="1"/>
</dbReference>
<evidence type="ECO:0000256" key="2">
    <source>
        <dbReference type="ARBA" id="ARBA00023125"/>
    </source>
</evidence>
<dbReference type="Gene3D" id="1.10.260.40">
    <property type="entry name" value="lambda repressor-like DNA-binding domains"/>
    <property type="match status" value="1"/>
</dbReference>